<evidence type="ECO:0000313" key="3">
    <source>
        <dbReference type="Proteomes" id="UP000464954"/>
    </source>
</evidence>
<keyword evidence="3" id="KW-1185">Reference proteome</keyword>
<accession>A0A6P1M0I1</accession>
<name>A0A6P1M0I1_9BACT</name>
<dbReference type="InterPro" id="IPR036388">
    <property type="entry name" value="WH-like_DNA-bd_sf"/>
</dbReference>
<organism evidence="2 3">
    <name type="scientific">Tichowtungia aerotolerans</name>
    <dbReference type="NCBI Taxonomy" id="2697043"/>
    <lineage>
        <taxon>Bacteria</taxon>
        <taxon>Pseudomonadati</taxon>
        <taxon>Kiritimatiellota</taxon>
        <taxon>Tichowtungiia</taxon>
        <taxon>Tichowtungiales</taxon>
        <taxon>Tichowtungiaceae</taxon>
        <taxon>Tichowtungia</taxon>
    </lineage>
</organism>
<evidence type="ECO:0000259" key="1">
    <source>
        <dbReference type="Pfam" id="PF09012"/>
    </source>
</evidence>
<dbReference type="KEGG" id="taer:GT409_02115"/>
<protein>
    <recommendedName>
        <fullName evidence="1">Transcriptional regulator HTH-type FeoC domain-containing protein</fullName>
    </recommendedName>
</protein>
<dbReference type="InterPro" id="IPR036390">
    <property type="entry name" value="WH_DNA-bd_sf"/>
</dbReference>
<dbReference type="InterPro" id="IPR015102">
    <property type="entry name" value="Tscrpt_reg_HTH_FeoC"/>
</dbReference>
<evidence type="ECO:0000313" key="2">
    <source>
        <dbReference type="EMBL" id="QHI68299.1"/>
    </source>
</evidence>
<dbReference type="EMBL" id="CP047593">
    <property type="protein sequence ID" value="QHI68299.1"/>
    <property type="molecule type" value="Genomic_DNA"/>
</dbReference>
<gene>
    <name evidence="2" type="ORF">GT409_02115</name>
</gene>
<dbReference type="AlphaFoldDB" id="A0A6P1M0I1"/>
<dbReference type="SUPFAM" id="SSF46785">
    <property type="entry name" value="Winged helix' DNA-binding domain"/>
    <property type="match status" value="1"/>
</dbReference>
<proteinExistence type="predicted"/>
<dbReference type="Pfam" id="PF09012">
    <property type="entry name" value="FeoC"/>
    <property type="match status" value="1"/>
</dbReference>
<dbReference type="RefSeq" id="WP_160626485.1">
    <property type="nucleotide sequence ID" value="NZ_CP047593.1"/>
</dbReference>
<dbReference type="Gene3D" id="1.10.10.10">
    <property type="entry name" value="Winged helix-like DNA-binding domain superfamily/Winged helix DNA-binding domain"/>
    <property type="match status" value="1"/>
</dbReference>
<feature type="domain" description="Transcriptional regulator HTH-type FeoC" evidence="1">
    <location>
        <begin position="3"/>
        <end position="67"/>
    </location>
</feature>
<sequence length="86" mass="9663">MLSDILNEFRRRGALSVSDLSNRFQVDVPVMEGMLQMLERKGRIAKVQSKCSTCKGCVDVRPADVTIFQLLDKKPFFFPCPGAGRL</sequence>
<reference evidence="2 3" key="1">
    <citation type="submission" date="2020-01" db="EMBL/GenBank/DDBJ databases">
        <title>Ponticoccus aerotolerans gen. nov., sp. nov., an anaerobic bacterium and proposal of Ponticoccusceae fam. nov., Ponticoccusles ord. nov. and Ponticoccuse classis nov. in the phylum Kiritimatiellaeota.</title>
        <authorList>
            <person name="Zhou L.Y."/>
            <person name="Du Z.J."/>
        </authorList>
    </citation>
    <scope>NUCLEOTIDE SEQUENCE [LARGE SCALE GENOMIC DNA]</scope>
    <source>
        <strain evidence="2 3">S-5007</strain>
    </source>
</reference>
<dbReference type="Proteomes" id="UP000464954">
    <property type="component" value="Chromosome"/>
</dbReference>